<organism evidence="2">
    <name type="scientific">marine sediment metagenome</name>
    <dbReference type="NCBI Taxonomy" id="412755"/>
    <lineage>
        <taxon>unclassified sequences</taxon>
        <taxon>metagenomes</taxon>
        <taxon>ecological metagenomes</taxon>
    </lineage>
</organism>
<dbReference type="InterPro" id="IPR015273">
    <property type="entry name" value="Cys-tRNA-synt_Ia_DALR"/>
</dbReference>
<dbReference type="GO" id="GO:0005524">
    <property type="term" value="F:ATP binding"/>
    <property type="evidence" value="ECO:0007669"/>
    <property type="project" value="InterPro"/>
</dbReference>
<accession>X1PMD4</accession>
<dbReference type="GO" id="GO:0005737">
    <property type="term" value="C:cytoplasm"/>
    <property type="evidence" value="ECO:0007669"/>
    <property type="project" value="InterPro"/>
</dbReference>
<name>X1PMD4_9ZZZZ</name>
<dbReference type="AlphaFoldDB" id="X1PMD4"/>
<proteinExistence type="predicted"/>
<dbReference type="GO" id="GO:0006423">
    <property type="term" value="P:cysteinyl-tRNA aminoacylation"/>
    <property type="evidence" value="ECO:0007669"/>
    <property type="project" value="InterPro"/>
</dbReference>
<sequence length="127" mass="14810">MKEFEEAMDDDLNTPKALQVLWKLVRDEKAGGKLGAIKKIDKVFGLDLLKKEKIFRDETKLKDKVKLIVYQGVKPTKELIELINKRELARAKKDWKKADELRKKIKRLGYSIEDTKKGAIVRKNDRS</sequence>
<dbReference type="Pfam" id="PF09190">
    <property type="entry name" value="DALR_2"/>
    <property type="match status" value="1"/>
</dbReference>
<dbReference type="SMART" id="SM00840">
    <property type="entry name" value="DALR_2"/>
    <property type="match status" value="1"/>
</dbReference>
<feature type="domain" description="Cysteinyl-tRNA synthetase class Ia DALR" evidence="1">
    <location>
        <begin position="3"/>
        <end position="55"/>
    </location>
</feature>
<gene>
    <name evidence="2" type="ORF">S06H3_53489</name>
</gene>
<dbReference type="GO" id="GO:0004817">
    <property type="term" value="F:cysteine-tRNA ligase activity"/>
    <property type="evidence" value="ECO:0007669"/>
    <property type="project" value="InterPro"/>
</dbReference>
<dbReference type="InterPro" id="IPR056411">
    <property type="entry name" value="CysS_C"/>
</dbReference>
<dbReference type="Gene3D" id="1.20.120.1910">
    <property type="entry name" value="Cysteine-tRNA ligase, C-terminal anti-codon recognition domain"/>
    <property type="match status" value="1"/>
</dbReference>
<protein>
    <recommendedName>
        <fullName evidence="1">Cysteinyl-tRNA synthetase class Ia DALR domain-containing protein</fullName>
    </recommendedName>
</protein>
<dbReference type="SUPFAM" id="SSF47323">
    <property type="entry name" value="Anticodon-binding domain of a subclass of class I aminoacyl-tRNA synthetases"/>
    <property type="match status" value="1"/>
</dbReference>
<dbReference type="EMBL" id="BARV01034105">
    <property type="protein sequence ID" value="GAI56983.1"/>
    <property type="molecule type" value="Genomic_DNA"/>
</dbReference>
<dbReference type="InterPro" id="IPR009080">
    <property type="entry name" value="tRNAsynth_Ia_anticodon-bd"/>
</dbReference>
<evidence type="ECO:0000259" key="1">
    <source>
        <dbReference type="SMART" id="SM00840"/>
    </source>
</evidence>
<evidence type="ECO:0000313" key="2">
    <source>
        <dbReference type="EMBL" id="GAI56983.1"/>
    </source>
</evidence>
<comment type="caution">
    <text evidence="2">The sequence shown here is derived from an EMBL/GenBank/DDBJ whole genome shotgun (WGS) entry which is preliminary data.</text>
</comment>
<dbReference type="Pfam" id="PF23493">
    <property type="entry name" value="CysS_C"/>
    <property type="match status" value="1"/>
</dbReference>
<reference evidence="2" key="1">
    <citation type="journal article" date="2014" name="Front. Microbiol.">
        <title>High frequency of phylogenetically diverse reductive dehalogenase-homologous genes in deep subseafloor sedimentary metagenomes.</title>
        <authorList>
            <person name="Kawai M."/>
            <person name="Futagami T."/>
            <person name="Toyoda A."/>
            <person name="Takaki Y."/>
            <person name="Nishi S."/>
            <person name="Hori S."/>
            <person name="Arai W."/>
            <person name="Tsubouchi T."/>
            <person name="Morono Y."/>
            <person name="Uchiyama I."/>
            <person name="Ito T."/>
            <person name="Fujiyama A."/>
            <person name="Inagaki F."/>
            <person name="Takami H."/>
        </authorList>
    </citation>
    <scope>NUCLEOTIDE SEQUENCE</scope>
    <source>
        <strain evidence="2">Expedition CK06-06</strain>
    </source>
</reference>